<keyword evidence="2" id="KW-1185">Reference proteome</keyword>
<name>A0A7H1VL27_9FIRM</name>
<protein>
    <submittedName>
        <fullName evidence="1">Uncharacterized protein</fullName>
    </submittedName>
</protein>
<reference evidence="1 2" key="1">
    <citation type="submission" date="2020-09" db="EMBL/GenBank/DDBJ databases">
        <title>Characterization and genome sequencing of Ruminiclostridium sp. nov. MA18.</title>
        <authorList>
            <person name="Rettenmaier R."/>
            <person name="Kowollik M.-L."/>
            <person name="Liebl W."/>
            <person name="Zverlov V."/>
        </authorList>
    </citation>
    <scope>NUCLEOTIDE SEQUENCE [LARGE SCALE GENOMIC DNA]</scope>
    <source>
        <strain evidence="1 2">MA18</strain>
    </source>
</reference>
<dbReference type="AlphaFoldDB" id="A0A7H1VL27"/>
<evidence type="ECO:0000313" key="1">
    <source>
        <dbReference type="EMBL" id="QNU66089.1"/>
    </source>
</evidence>
<accession>A0A7H1VL27</accession>
<sequence length="58" mass="6893">MKTAQVLRKHMRYITIEFDVLTCKSCKSREVMGDITEKFDVHAWKQNKYRESICGILL</sequence>
<dbReference type="EMBL" id="CP061336">
    <property type="protein sequence ID" value="QNU66089.1"/>
    <property type="molecule type" value="Genomic_DNA"/>
</dbReference>
<dbReference type="KEGG" id="rher:EHE19_014540"/>
<gene>
    <name evidence="1" type="ORF">EHE19_014540</name>
</gene>
<organism evidence="1 2">
    <name type="scientific">Ruminiclostridium herbifermentans</name>
    <dbReference type="NCBI Taxonomy" id="2488810"/>
    <lineage>
        <taxon>Bacteria</taxon>
        <taxon>Bacillati</taxon>
        <taxon>Bacillota</taxon>
        <taxon>Clostridia</taxon>
        <taxon>Eubacteriales</taxon>
        <taxon>Oscillospiraceae</taxon>
        <taxon>Ruminiclostridium</taxon>
    </lineage>
</organism>
<dbReference type="RefSeq" id="WP_171003524.1">
    <property type="nucleotide sequence ID" value="NZ_CP061336.1"/>
</dbReference>
<dbReference type="Proteomes" id="UP000306409">
    <property type="component" value="Chromosome"/>
</dbReference>
<proteinExistence type="predicted"/>
<evidence type="ECO:0000313" key="2">
    <source>
        <dbReference type="Proteomes" id="UP000306409"/>
    </source>
</evidence>